<reference evidence="6" key="2">
    <citation type="submission" date="2021-04" db="EMBL/GenBank/DDBJ databases">
        <authorList>
            <person name="Gilroy R."/>
        </authorList>
    </citation>
    <scope>NUCLEOTIDE SEQUENCE</scope>
    <source>
        <strain evidence="6">CHK179-7159</strain>
    </source>
</reference>
<dbReference type="Gene3D" id="1.50.10.10">
    <property type="match status" value="1"/>
</dbReference>
<comment type="catalytic activity">
    <reaction evidence="1">
        <text>Hydrolysis of terminal non-reducing alpha-L-rhamnose residues in alpha-L-rhamnosides.</text>
        <dbReference type="EC" id="3.2.1.40"/>
    </reaction>
</comment>
<feature type="domain" description="Bacterial alpha-L-rhamnosidase N-terminal" evidence="4">
    <location>
        <begin position="35"/>
        <end position="204"/>
    </location>
</feature>
<dbReference type="PANTHER" id="PTHR33307:SF6">
    <property type="entry name" value="ALPHA-RHAMNOSIDASE (EUROFUNG)-RELATED"/>
    <property type="match status" value="1"/>
</dbReference>
<evidence type="ECO:0000259" key="5">
    <source>
        <dbReference type="Pfam" id="PF17389"/>
    </source>
</evidence>
<dbReference type="InterPro" id="IPR008902">
    <property type="entry name" value="Rhamnosid_concanavalin"/>
</dbReference>
<comment type="caution">
    <text evidence="6">The sequence shown here is derived from an EMBL/GenBank/DDBJ whole genome shotgun (WGS) entry which is preliminary data.</text>
</comment>
<dbReference type="InterPro" id="IPR016007">
    <property type="entry name" value="Alpha_rhamnosid"/>
</dbReference>
<dbReference type="Pfam" id="PF08531">
    <property type="entry name" value="Bac_rhamnosid_N"/>
    <property type="match status" value="1"/>
</dbReference>
<evidence type="ECO:0000259" key="3">
    <source>
        <dbReference type="Pfam" id="PF05592"/>
    </source>
</evidence>
<proteinExistence type="predicted"/>
<dbReference type="Proteomes" id="UP000886858">
    <property type="component" value="Unassembled WGS sequence"/>
</dbReference>
<evidence type="ECO:0000313" key="6">
    <source>
        <dbReference type="EMBL" id="HJA93119.1"/>
    </source>
</evidence>
<dbReference type="InterPro" id="IPR008928">
    <property type="entry name" value="6-hairpin_glycosidase_sf"/>
</dbReference>
<evidence type="ECO:0000256" key="2">
    <source>
        <dbReference type="ARBA" id="ARBA00012652"/>
    </source>
</evidence>
<evidence type="ECO:0000256" key="1">
    <source>
        <dbReference type="ARBA" id="ARBA00001445"/>
    </source>
</evidence>
<dbReference type="GO" id="GO:0030596">
    <property type="term" value="F:alpha-L-rhamnosidase activity"/>
    <property type="evidence" value="ECO:0007669"/>
    <property type="project" value="UniProtKB-EC"/>
</dbReference>
<feature type="domain" description="Alpha-L-rhamnosidase six-hairpin glycosidase" evidence="5">
    <location>
        <begin position="315"/>
        <end position="636"/>
    </location>
</feature>
<protein>
    <recommendedName>
        <fullName evidence="2">alpha-L-rhamnosidase</fullName>
        <ecNumber evidence="2">3.2.1.40</ecNumber>
    </recommendedName>
</protein>
<sequence>MNRKESCIMDAKWIGCPRISGHNSVLFRGDFSVKKKPGKAKLSVCCLGYGTVYINGKRVTQDVLTTPFTRFDQRVIYQIYDVDEFVSKGKNVIAVHLGNGWYNDVAETWDYEKAVWRHHPKMIASLELTWKDGEKDYIKTGSGWKAQEGPVTYNHIREGECVDARKVIKGWNEADFDDSLWLTADICRGPGGKLEQTNMPPERIIRRLEGRLLRNGIYDFGENISGWVCFTGRAPAGHETSLYFSERYQDGELDRKNICEFTLHELKHCDQYIFRGEGKEAFCPEFQYHGFRYVKVENPPGDFIIWAVEVHTDLKQVGDFSCSDKTLNQIHRMCVRSTLSNYHGIPTDCPHREQNGWTGDALLSSEQALLNFDMRDAYEKWMKDFIDVQRPNGQVPGIVPTSGWGYNWGSGPAWDSAMIHIPWYVYQNTQDISLLSLMWDAMEKYMSYMESMEEDGIVEYGLGDWCPPPGAVLCPTAVTDTAYYYRNACIMAQAAQVLGKEGERYGKLAVRIRKAFRKKFMSGDIREDKSQTSVACKIYQGLCDPEEIPAAAAHLAELLRHNNYHIDCGILGTKYIFSALSENGYAEELYRMVTNPEMPGYGYWVKQGMTTLCEHWQMKSSLNHHMFSEVDCWFYRFLGGIRISEKGVEICPVFLKELDFVNASHRDIQVFYDRKRLQVTVPCKAKVILNGNVFMVGPGRHEFVLD</sequence>
<dbReference type="Pfam" id="PF05592">
    <property type="entry name" value="Bac_rhamnosid"/>
    <property type="match status" value="1"/>
</dbReference>
<dbReference type="AlphaFoldDB" id="A0A9D2L085"/>
<accession>A0A9D2L085</accession>
<dbReference type="InterPro" id="IPR035396">
    <property type="entry name" value="Bac_rhamnosid6H"/>
</dbReference>
<dbReference type="EC" id="3.2.1.40" evidence="2"/>
<dbReference type="GO" id="GO:0005975">
    <property type="term" value="P:carbohydrate metabolic process"/>
    <property type="evidence" value="ECO:0007669"/>
    <property type="project" value="InterPro"/>
</dbReference>
<gene>
    <name evidence="6" type="ORF">H9717_08420</name>
</gene>
<dbReference type="EMBL" id="DWYY01000089">
    <property type="protein sequence ID" value="HJA93119.1"/>
    <property type="molecule type" value="Genomic_DNA"/>
</dbReference>
<reference evidence="6" key="1">
    <citation type="journal article" date="2021" name="PeerJ">
        <title>Extensive microbial diversity within the chicken gut microbiome revealed by metagenomics and culture.</title>
        <authorList>
            <person name="Gilroy R."/>
            <person name="Ravi A."/>
            <person name="Getino M."/>
            <person name="Pursley I."/>
            <person name="Horton D.L."/>
            <person name="Alikhan N.F."/>
            <person name="Baker D."/>
            <person name="Gharbi K."/>
            <person name="Hall N."/>
            <person name="Watson M."/>
            <person name="Adriaenssens E.M."/>
            <person name="Foster-Nyarko E."/>
            <person name="Jarju S."/>
            <person name="Secka A."/>
            <person name="Antonio M."/>
            <person name="Oren A."/>
            <person name="Chaudhuri R.R."/>
            <person name="La Ragione R."/>
            <person name="Hildebrand F."/>
            <person name="Pallen M.J."/>
        </authorList>
    </citation>
    <scope>NUCLEOTIDE SEQUENCE</scope>
    <source>
        <strain evidence="6">CHK179-7159</strain>
    </source>
</reference>
<dbReference type="InterPro" id="IPR013737">
    <property type="entry name" value="Bac_rhamnosid_N"/>
</dbReference>
<evidence type="ECO:0000313" key="7">
    <source>
        <dbReference type="Proteomes" id="UP000886858"/>
    </source>
</evidence>
<keyword evidence="6" id="KW-0378">Hydrolase</keyword>
<dbReference type="Pfam" id="PF17389">
    <property type="entry name" value="Bac_rhamnosid6H"/>
    <property type="match status" value="1"/>
</dbReference>
<dbReference type="SUPFAM" id="SSF48208">
    <property type="entry name" value="Six-hairpin glycosidases"/>
    <property type="match status" value="1"/>
</dbReference>
<dbReference type="PANTHER" id="PTHR33307">
    <property type="entry name" value="ALPHA-RHAMNOSIDASE (EUROFUNG)"/>
    <property type="match status" value="1"/>
</dbReference>
<name>A0A9D2L085_9FIRM</name>
<dbReference type="Gene3D" id="2.60.120.260">
    <property type="entry name" value="Galactose-binding domain-like"/>
    <property type="match status" value="2"/>
</dbReference>
<dbReference type="InterPro" id="IPR012341">
    <property type="entry name" value="6hp_glycosidase-like_sf"/>
</dbReference>
<evidence type="ECO:0000259" key="4">
    <source>
        <dbReference type="Pfam" id="PF08531"/>
    </source>
</evidence>
<feature type="domain" description="Alpha-L-rhamnosidase concanavalin-like" evidence="3">
    <location>
        <begin position="217"/>
        <end position="300"/>
    </location>
</feature>
<organism evidence="6 7">
    <name type="scientific">Candidatus Eisenbergiella merdipullorum</name>
    <dbReference type="NCBI Taxonomy" id="2838553"/>
    <lineage>
        <taxon>Bacteria</taxon>
        <taxon>Bacillati</taxon>
        <taxon>Bacillota</taxon>
        <taxon>Clostridia</taxon>
        <taxon>Lachnospirales</taxon>
        <taxon>Lachnospiraceae</taxon>
        <taxon>Eisenbergiella</taxon>
    </lineage>
</organism>